<dbReference type="SUPFAM" id="SSF46689">
    <property type="entry name" value="Homeodomain-like"/>
    <property type="match status" value="1"/>
</dbReference>
<proteinExistence type="predicted"/>
<evidence type="ECO:0000313" key="4">
    <source>
        <dbReference type="EMBL" id="MFD1871137.1"/>
    </source>
</evidence>
<dbReference type="PANTHER" id="PTHR30055">
    <property type="entry name" value="HTH-TYPE TRANSCRIPTIONAL REGULATOR RUTR"/>
    <property type="match status" value="1"/>
</dbReference>
<protein>
    <submittedName>
        <fullName evidence="4">TetR/AcrR family transcriptional regulator</fullName>
    </submittedName>
</protein>
<dbReference type="InterPro" id="IPR001647">
    <property type="entry name" value="HTH_TetR"/>
</dbReference>
<dbReference type="EMBL" id="JBHUFD010000001">
    <property type="protein sequence ID" value="MFD1871137.1"/>
    <property type="molecule type" value="Genomic_DNA"/>
</dbReference>
<evidence type="ECO:0000256" key="2">
    <source>
        <dbReference type="PROSITE-ProRule" id="PRU00335"/>
    </source>
</evidence>
<dbReference type="Pfam" id="PF13972">
    <property type="entry name" value="TetR"/>
    <property type="match status" value="1"/>
</dbReference>
<evidence type="ECO:0000313" key="5">
    <source>
        <dbReference type="Proteomes" id="UP001597197"/>
    </source>
</evidence>
<evidence type="ECO:0000259" key="3">
    <source>
        <dbReference type="PROSITE" id="PS50977"/>
    </source>
</evidence>
<keyword evidence="5" id="KW-1185">Reference proteome</keyword>
<evidence type="ECO:0000256" key="1">
    <source>
        <dbReference type="ARBA" id="ARBA00023125"/>
    </source>
</evidence>
<feature type="domain" description="HTH tetR-type" evidence="3">
    <location>
        <begin position="1"/>
        <end position="61"/>
    </location>
</feature>
<feature type="DNA-binding region" description="H-T-H motif" evidence="2">
    <location>
        <begin position="24"/>
        <end position="43"/>
    </location>
</feature>
<dbReference type="RefSeq" id="WP_382311476.1">
    <property type="nucleotide sequence ID" value="NZ_JBHUFD010000001.1"/>
</dbReference>
<organism evidence="4 5">
    <name type="scientific">Hymenobacter bucti</name>
    <dbReference type="NCBI Taxonomy" id="1844114"/>
    <lineage>
        <taxon>Bacteria</taxon>
        <taxon>Pseudomonadati</taxon>
        <taxon>Bacteroidota</taxon>
        <taxon>Cytophagia</taxon>
        <taxon>Cytophagales</taxon>
        <taxon>Hymenobacteraceae</taxon>
        <taxon>Hymenobacter</taxon>
    </lineage>
</organism>
<accession>A0ABW4QNZ6</accession>
<name>A0ABW4QNZ6_9BACT</name>
<dbReference type="InterPro" id="IPR050109">
    <property type="entry name" value="HTH-type_TetR-like_transc_reg"/>
</dbReference>
<dbReference type="PANTHER" id="PTHR30055:SF223">
    <property type="entry name" value="HTH-TYPE TRANSCRIPTIONAL REGULATOR UIDR"/>
    <property type="match status" value="1"/>
</dbReference>
<dbReference type="Proteomes" id="UP001597197">
    <property type="component" value="Unassembled WGS sequence"/>
</dbReference>
<sequence length="206" mass="23580">MNTRDKILATALHLFNTHGTSGVTVRHIAKEMGISHGNLCYHFPRTEDIIQQLYLNLVAEIDRGFHLPQGIPPDVLFLLQILQHTFETLSAYRFLMLDFVRIMRTLPAVKLNYQALYQRRLAQVNVIREQLVASGDFQPEQYPGQHEHFVAQCFLLSDFWLAEAEILFDAPGETKLAYYLRLAGGVLFQYLTPQGQTVLRPLLTPA</sequence>
<keyword evidence="1 2" id="KW-0238">DNA-binding</keyword>
<dbReference type="InterPro" id="IPR009057">
    <property type="entry name" value="Homeodomain-like_sf"/>
</dbReference>
<dbReference type="Pfam" id="PF00440">
    <property type="entry name" value="TetR_N"/>
    <property type="match status" value="1"/>
</dbReference>
<reference evidence="5" key="1">
    <citation type="journal article" date="2019" name="Int. J. Syst. Evol. Microbiol.">
        <title>The Global Catalogue of Microorganisms (GCM) 10K type strain sequencing project: providing services to taxonomists for standard genome sequencing and annotation.</title>
        <authorList>
            <consortium name="The Broad Institute Genomics Platform"/>
            <consortium name="The Broad Institute Genome Sequencing Center for Infectious Disease"/>
            <person name="Wu L."/>
            <person name="Ma J."/>
        </authorList>
    </citation>
    <scope>NUCLEOTIDE SEQUENCE [LARGE SCALE GENOMIC DNA]</scope>
    <source>
        <strain evidence="5">CGMCC 1.15795</strain>
    </source>
</reference>
<comment type="caution">
    <text evidence="4">The sequence shown here is derived from an EMBL/GenBank/DDBJ whole genome shotgun (WGS) entry which is preliminary data.</text>
</comment>
<dbReference type="PRINTS" id="PR00455">
    <property type="entry name" value="HTHTETR"/>
</dbReference>
<dbReference type="PROSITE" id="PS50977">
    <property type="entry name" value="HTH_TETR_2"/>
    <property type="match status" value="1"/>
</dbReference>
<gene>
    <name evidence="4" type="ORF">ACFSDX_01770</name>
</gene>
<dbReference type="InterPro" id="IPR025722">
    <property type="entry name" value="TetR"/>
</dbReference>
<dbReference type="Gene3D" id="1.10.357.10">
    <property type="entry name" value="Tetracycline Repressor, domain 2"/>
    <property type="match status" value="1"/>
</dbReference>